<accession>A0A147BPH7</accession>
<reference evidence="4" key="1">
    <citation type="journal article" date="2018" name="PLoS Negl. Trop. Dis.">
        <title>Sialome diversity of ticks revealed by RNAseq of single tick salivary glands.</title>
        <authorList>
            <person name="Perner J."/>
            <person name="Kropackova S."/>
            <person name="Kopacek P."/>
            <person name="Ribeiro J.M."/>
        </authorList>
    </citation>
    <scope>NUCLEOTIDE SEQUENCE</scope>
    <source>
        <strain evidence="4">Siblings of single egg batch collected in Ceske Budejovice</strain>
        <tissue evidence="4">Salivary glands</tissue>
    </source>
</reference>
<dbReference type="InterPro" id="IPR000863">
    <property type="entry name" value="Sulfotransferase_dom"/>
</dbReference>
<protein>
    <submittedName>
        <fullName evidence="4">Putative sulfotransferase</fullName>
    </submittedName>
</protein>
<dbReference type="GO" id="GO:0008146">
    <property type="term" value="F:sulfotransferase activity"/>
    <property type="evidence" value="ECO:0007669"/>
    <property type="project" value="InterPro"/>
</dbReference>
<evidence type="ECO:0000256" key="1">
    <source>
        <dbReference type="ARBA" id="ARBA00005771"/>
    </source>
</evidence>
<proteinExistence type="inferred from homology"/>
<organism evidence="4">
    <name type="scientific">Ixodes ricinus</name>
    <name type="common">Common tick</name>
    <name type="synonym">Acarus ricinus</name>
    <dbReference type="NCBI Taxonomy" id="34613"/>
    <lineage>
        <taxon>Eukaryota</taxon>
        <taxon>Metazoa</taxon>
        <taxon>Ecdysozoa</taxon>
        <taxon>Arthropoda</taxon>
        <taxon>Chelicerata</taxon>
        <taxon>Arachnida</taxon>
        <taxon>Acari</taxon>
        <taxon>Parasitiformes</taxon>
        <taxon>Ixodida</taxon>
        <taxon>Ixodoidea</taxon>
        <taxon>Ixodidae</taxon>
        <taxon>Ixodinae</taxon>
        <taxon>Ixodes</taxon>
    </lineage>
</organism>
<dbReference type="PANTHER" id="PTHR11783">
    <property type="entry name" value="SULFOTRANSFERASE SULT"/>
    <property type="match status" value="1"/>
</dbReference>
<evidence type="ECO:0000313" key="4">
    <source>
        <dbReference type="EMBL" id="JAR92660.1"/>
    </source>
</evidence>
<dbReference type="SUPFAM" id="SSF52540">
    <property type="entry name" value="P-loop containing nucleoside triphosphate hydrolases"/>
    <property type="match status" value="1"/>
</dbReference>
<dbReference type="Gene3D" id="3.40.50.300">
    <property type="entry name" value="P-loop containing nucleotide triphosphate hydrolases"/>
    <property type="match status" value="1"/>
</dbReference>
<evidence type="ECO:0000256" key="2">
    <source>
        <dbReference type="ARBA" id="ARBA00022679"/>
    </source>
</evidence>
<name>A0A147BPH7_IXORI</name>
<evidence type="ECO:0000259" key="3">
    <source>
        <dbReference type="Pfam" id="PF00685"/>
    </source>
</evidence>
<dbReference type="Pfam" id="PF00685">
    <property type="entry name" value="Sulfotransfer_1"/>
    <property type="match status" value="1"/>
</dbReference>
<sequence length="321" mass="37218">MSAARNMNASPLFKNLDGFYMSSFLEEDTVQSAMSYEPRSDDIFIVTYPKCGTTWTQHIVHCILYDGVLPKDFTEFILRSPWLEFLGSEAAEKMVRPGTIKCHLPFHKLPYSENAKYIFVVRNPYDVCVSFYHHARGITSNGLEDAPFDTFLDLFLSGQVGYGDYFDHLLSLYEHRNNSNVLFFRYEDLQKDVKSWVLKIADFLGEEYGQKLRHDNMLLDKVVKATSFESMKKPVNDGMKTLMHSLFSLPPERQFKSLQVYSQRSSGRPKLEIKQEFLRKGILGDYKNLFSTEQIRRMKERIASKTKGSDVMDLWIDIGLP</sequence>
<feature type="domain" description="Sulfotransferase" evidence="3">
    <location>
        <begin position="41"/>
        <end position="309"/>
    </location>
</feature>
<dbReference type="InterPro" id="IPR027417">
    <property type="entry name" value="P-loop_NTPase"/>
</dbReference>
<comment type="similarity">
    <text evidence="1">Belongs to the sulfotransferase 1 family.</text>
</comment>
<keyword evidence="2 4" id="KW-0808">Transferase</keyword>
<dbReference type="EMBL" id="GEGO01002744">
    <property type="protein sequence ID" value="JAR92660.1"/>
    <property type="molecule type" value="Transcribed_RNA"/>
</dbReference>
<dbReference type="AlphaFoldDB" id="A0A147BPH7"/>